<dbReference type="GO" id="GO:0016887">
    <property type="term" value="F:ATP hydrolysis activity"/>
    <property type="evidence" value="ECO:0007669"/>
    <property type="project" value="InterPro"/>
</dbReference>
<comment type="caution">
    <text evidence="5">The sequence shown here is derived from an EMBL/GenBank/DDBJ whole genome shotgun (WGS) entry which is preliminary data.</text>
</comment>
<dbReference type="PANTHER" id="PTHR19211">
    <property type="entry name" value="ATP-BINDING TRANSPORT PROTEIN-RELATED"/>
    <property type="match status" value="1"/>
</dbReference>
<dbReference type="CDD" id="cd03221">
    <property type="entry name" value="ABCF_EF-3"/>
    <property type="match status" value="2"/>
</dbReference>
<sequence>MFVTAHHLSHTYEGADQPALDDVSLAFASGWTGIVGPNGAGKSTLVHCICGTLAPDQGAVTPRVRGAVCRQSTATPPETLEEFACDYGSTAVKLRSLLEIEDEQLWSYAMLSHGERKRIQIACALAAEPQVLALDEPTNHLDAPTRALVAQALASFKGVGLLVSHDRALLDELVQSCVFVEAGRAVAIPGTYTQARRELDLRQETVRTKRRQARDELARIKAESVRRDGVAARSAARRSARHLDRHDRDGRAKIKLAVYTGQDGKAGKLSSQMDKRIGVAEKRLEALDAKKERRGSLELDAAPAPRKVLARLPAGSIPLGPERMLHHPELYLGNEDRVGLVGKNGAGKSTLLHALLRRVTLEEGVAYFPQEVPDDEVRALLVELRALPTAERGRVLSIAARLESPPERVLDGEQLSPGEVRKLMIARSLLSSPRLIVMDEPTNHLDIRSIEALQDVLRHCACALVLVSHDEQFLDALVDERWVFEVEQEKGEVGLGDTHVRVVR</sequence>
<evidence type="ECO:0000256" key="1">
    <source>
        <dbReference type="ARBA" id="ARBA00022737"/>
    </source>
</evidence>
<dbReference type="SMART" id="SM00382">
    <property type="entry name" value="AAA"/>
    <property type="match status" value="2"/>
</dbReference>
<keyword evidence="1" id="KW-0677">Repeat</keyword>
<accession>A0A369MMN8</accession>
<dbReference type="Pfam" id="PF00005">
    <property type="entry name" value="ABC_tran"/>
    <property type="match status" value="2"/>
</dbReference>
<proteinExistence type="predicted"/>
<dbReference type="RefSeq" id="WP_114532778.1">
    <property type="nucleotide sequence ID" value="NZ_JAQDVM010000003.1"/>
</dbReference>
<keyword evidence="3 5" id="KW-0067">ATP-binding</keyword>
<evidence type="ECO:0000313" key="6">
    <source>
        <dbReference type="Proteomes" id="UP000253970"/>
    </source>
</evidence>
<dbReference type="Gene3D" id="3.40.50.300">
    <property type="entry name" value="P-loop containing nucleotide triphosphate hydrolases"/>
    <property type="match status" value="3"/>
</dbReference>
<dbReference type="SUPFAM" id="SSF52540">
    <property type="entry name" value="P-loop containing nucleoside triphosphate hydrolases"/>
    <property type="match status" value="2"/>
</dbReference>
<protein>
    <submittedName>
        <fullName evidence="5">ABC transporter ATP-binding protein</fullName>
    </submittedName>
</protein>
<dbReference type="Proteomes" id="UP000253970">
    <property type="component" value="Unassembled WGS sequence"/>
</dbReference>
<dbReference type="GO" id="GO:0005524">
    <property type="term" value="F:ATP binding"/>
    <property type="evidence" value="ECO:0007669"/>
    <property type="project" value="UniProtKB-KW"/>
</dbReference>
<dbReference type="InterPro" id="IPR003439">
    <property type="entry name" value="ABC_transporter-like_ATP-bd"/>
</dbReference>
<dbReference type="AlphaFoldDB" id="A0A369MMN8"/>
<evidence type="ECO:0000259" key="4">
    <source>
        <dbReference type="PROSITE" id="PS50893"/>
    </source>
</evidence>
<dbReference type="EMBL" id="PPTU01000002">
    <property type="protein sequence ID" value="RDB72917.1"/>
    <property type="molecule type" value="Genomic_DNA"/>
</dbReference>
<reference evidence="5 6" key="1">
    <citation type="journal article" date="2018" name="Elife">
        <title>Discovery and characterization of a prevalent human gut bacterial enzyme sufficient for the inactivation of a family of plant toxins.</title>
        <authorList>
            <person name="Koppel N."/>
            <person name="Bisanz J.E."/>
            <person name="Pandelia M.E."/>
            <person name="Turnbaugh P.J."/>
            <person name="Balskus E.P."/>
        </authorList>
    </citation>
    <scope>NUCLEOTIDE SEQUENCE [LARGE SCALE GENOMIC DNA]</scope>
    <source>
        <strain evidence="5 6">W1 BHI 6</strain>
    </source>
</reference>
<dbReference type="InterPro" id="IPR027417">
    <property type="entry name" value="P-loop_NTPase"/>
</dbReference>
<dbReference type="InterPro" id="IPR003593">
    <property type="entry name" value="AAA+_ATPase"/>
</dbReference>
<evidence type="ECO:0000256" key="2">
    <source>
        <dbReference type="ARBA" id="ARBA00022741"/>
    </source>
</evidence>
<evidence type="ECO:0000313" key="5">
    <source>
        <dbReference type="EMBL" id="RDB72917.1"/>
    </source>
</evidence>
<organism evidence="5 6">
    <name type="scientific">Eggerthella lenta</name>
    <name type="common">Eubacterium lentum</name>
    <dbReference type="NCBI Taxonomy" id="84112"/>
    <lineage>
        <taxon>Bacteria</taxon>
        <taxon>Bacillati</taxon>
        <taxon>Actinomycetota</taxon>
        <taxon>Coriobacteriia</taxon>
        <taxon>Eggerthellales</taxon>
        <taxon>Eggerthellaceae</taxon>
        <taxon>Eggerthella</taxon>
    </lineage>
</organism>
<keyword evidence="2" id="KW-0547">Nucleotide-binding</keyword>
<dbReference type="InterPro" id="IPR050611">
    <property type="entry name" value="ABCF"/>
</dbReference>
<dbReference type="PROSITE" id="PS50893">
    <property type="entry name" value="ABC_TRANSPORTER_2"/>
    <property type="match status" value="1"/>
</dbReference>
<feature type="domain" description="ABC transporter" evidence="4">
    <location>
        <begin position="3"/>
        <end position="208"/>
    </location>
</feature>
<name>A0A369MMN8_EGGLN</name>
<evidence type="ECO:0000256" key="3">
    <source>
        <dbReference type="ARBA" id="ARBA00022840"/>
    </source>
</evidence>
<gene>
    <name evidence="5" type="ORF">C1875_02635</name>
</gene>
<dbReference type="PROSITE" id="PS00211">
    <property type="entry name" value="ABC_TRANSPORTER_1"/>
    <property type="match status" value="1"/>
</dbReference>
<dbReference type="InterPro" id="IPR017871">
    <property type="entry name" value="ABC_transporter-like_CS"/>
</dbReference>